<name>C7ML00_CRYCD</name>
<dbReference type="HOGENOM" id="CLU_081854_1_0_11"/>
<keyword evidence="12" id="KW-1185">Reference proteome</keyword>
<dbReference type="GO" id="GO:0008616">
    <property type="term" value="P:tRNA queuosine(34) biosynthetic process"/>
    <property type="evidence" value="ECO:0007669"/>
    <property type="project" value="UniProtKB-UniRule"/>
</dbReference>
<dbReference type="eggNOG" id="COG0603">
    <property type="taxonomic scope" value="Bacteria"/>
</dbReference>
<dbReference type="OrthoDB" id="9789567at2"/>
<comment type="pathway">
    <text evidence="1 10">Purine metabolism; 7-cyano-7-deazaguanine biosynthesis.</text>
</comment>
<feature type="binding site" evidence="10">
    <location>
        <position position="207"/>
    </location>
    <ligand>
        <name>Zn(2+)</name>
        <dbReference type="ChEBI" id="CHEBI:29105"/>
    </ligand>
</feature>
<evidence type="ECO:0000256" key="7">
    <source>
        <dbReference type="ARBA" id="ARBA00037993"/>
    </source>
</evidence>
<dbReference type="Pfam" id="PF06508">
    <property type="entry name" value="QueC"/>
    <property type="match status" value="1"/>
</dbReference>
<dbReference type="NCBIfam" id="TIGR00364">
    <property type="entry name" value="7-cyano-7-deazaguanine synthase QueC"/>
    <property type="match status" value="1"/>
</dbReference>
<feature type="binding site" evidence="10">
    <location>
        <position position="218"/>
    </location>
    <ligand>
        <name>Zn(2+)</name>
        <dbReference type="ChEBI" id="CHEBI:29105"/>
    </ligand>
</feature>
<sequence>MTRTNETAPASTAHALVLSSGGVDSTTCLALAVDRFGQANVSTVSFFYGQRHSRELDAAAAVAEHYGVHHYVLDLASVMHYSNNALMATSTQHVPHGSYAQQMEDDGHPNTYVPFRNGLMLSAAAALAASLFPDTSCALYLGAHADDAAGNAYPDCSPAFTAHMGRAISFGTYGNVRLETPFVNQNKAQVVAEGLRLGVPYEMTWSCYEGGEKPCGTCATCLDRIAAFEANGVKDPVSYR</sequence>
<organism evidence="11 12">
    <name type="scientific">Cryptobacterium curtum (strain ATCC 700683 / DSM 15641 / CCUG 43107 / 12-3)</name>
    <dbReference type="NCBI Taxonomy" id="469378"/>
    <lineage>
        <taxon>Bacteria</taxon>
        <taxon>Bacillati</taxon>
        <taxon>Actinomycetota</taxon>
        <taxon>Coriobacteriia</taxon>
        <taxon>Eggerthellales</taxon>
        <taxon>Eggerthellaceae</taxon>
        <taxon>Cryptobacterium</taxon>
    </lineage>
</organism>
<dbReference type="CDD" id="cd01995">
    <property type="entry name" value="QueC-like"/>
    <property type="match status" value="1"/>
</dbReference>
<keyword evidence="5 10" id="KW-0862">Zinc</keyword>
<evidence type="ECO:0000256" key="1">
    <source>
        <dbReference type="ARBA" id="ARBA00005061"/>
    </source>
</evidence>
<evidence type="ECO:0000256" key="4">
    <source>
        <dbReference type="ARBA" id="ARBA00022741"/>
    </source>
</evidence>
<dbReference type="UniPathway" id="UPA00391"/>
<evidence type="ECO:0000256" key="6">
    <source>
        <dbReference type="ARBA" id="ARBA00022840"/>
    </source>
</evidence>
<feature type="binding site" evidence="10">
    <location>
        <begin position="19"/>
        <end position="29"/>
    </location>
    <ligand>
        <name>ATP</name>
        <dbReference type="ChEBI" id="CHEBI:30616"/>
    </ligand>
</feature>
<dbReference type="Gene3D" id="3.40.50.620">
    <property type="entry name" value="HUPs"/>
    <property type="match status" value="1"/>
</dbReference>
<dbReference type="GO" id="GO:0016879">
    <property type="term" value="F:ligase activity, forming carbon-nitrogen bonds"/>
    <property type="evidence" value="ECO:0007669"/>
    <property type="project" value="UniProtKB-UniRule"/>
</dbReference>
<accession>C7ML00</accession>
<protein>
    <recommendedName>
        <fullName evidence="8 10">7-cyano-7-deazaguanine synthase</fullName>
        <ecNumber evidence="8 10">6.3.4.20</ecNumber>
    </recommendedName>
    <alternativeName>
        <fullName evidence="10">7-cyano-7-carbaguanine synthase</fullName>
    </alternativeName>
    <alternativeName>
        <fullName evidence="10">PreQ(0) synthase</fullName>
    </alternativeName>
    <alternativeName>
        <fullName evidence="10">Queuosine biosynthesis protein QueC</fullName>
    </alternativeName>
</protein>
<evidence type="ECO:0000256" key="8">
    <source>
        <dbReference type="ARBA" id="ARBA00039149"/>
    </source>
</evidence>
<dbReference type="EMBL" id="CP001682">
    <property type="protein sequence ID" value="ACU94947.1"/>
    <property type="molecule type" value="Genomic_DNA"/>
</dbReference>
<keyword evidence="4 10" id="KW-0547">Nucleotide-binding</keyword>
<dbReference type="AlphaFoldDB" id="C7ML00"/>
<comment type="function">
    <text evidence="10">Catalyzes the ATP-dependent conversion of 7-carboxy-7-deazaguanine (CDG) to 7-cyano-7-deazaguanine (preQ(0)).</text>
</comment>
<dbReference type="SUPFAM" id="SSF52402">
    <property type="entry name" value="Adenine nucleotide alpha hydrolases-like"/>
    <property type="match status" value="1"/>
</dbReference>
<dbReference type="PANTHER" id="PTHR42914:SF1">
    <property type="entry name" value="7-CYANO-7-DEAZAGUANINE SYNTHASE"/>
    <property type="match status" value="1"/>
</dbReference>
<dbReference type="RefSeq" id="WP_015778810.1">
    <property type="nucleotide sequence ID" value="NC_013170.1"/>
</dbReference>
<keyword evidence="6 10" id="KW-0067">ATP-binding</keyword>
<evidence type="ECO:0000256" key="10">
    <source>
        <dbReference type="HAMAP-Rule" id="MF_01633"/>
    </source>
</evidence>
<comment type="catalytic activity">
    <reaction evidence="9 10">
        <text>7-carboxy-7-carbaguanine + NH4(+) + 2 ATP = 7-cyano-7-carbaguanine + 2 AMP + 2 diphosphate + 2 H(+)</text>
        <dbReference type="Rhea" id="RHEA:27982"/>
        <dbReference type="ChEBI" id="CHEBI:15378"/>
        <dbReference type="ChEBI" id="CHEBI:28938"/>
        <dbReference type="ChEBI" id="CHEBI:30616"/>
        <dbReference type="ChEBI" id="CHEBI:33019"/>
        <dbReference type="ChEBI" id="CHEBI:45075"/>
        <dbReference type="ChEBI" id="CHEBI:61036"/>
        <dbReference type="ChEBI" id="CHEBI:456215"/>
        <dbReference type="EC" id="6.3.4.20"/>
    </reaction>
</comment>
<dbReference type="HAMAP" id="MF_01633">
    <property type="entry name" value="QueC"/>
    <property type="match status" value="1"/>
</dbReference>
<feature type="binding site" evidence="10">
    <location>
        <position position="215"/>
    </location>
    <ligand>
        <name>Zn(2+)</name>
        <dbReference type="ChEBI" id="CHEBI:29105"/>
    </ligand>
</feature>
<keyword evidence="10" id="KW-0671">Queuosine biosynthesis</keyword>
<dbReference type="KEGG" id="ccu:Ccur_12660"/>
<dbReference type="Proteomes" id="UP000000954">
    <property type="component" value="Chromosome"/>
</dbReference>
<dbReference type="PIRSF" id="PIRSF006293">
    <property type="entry name" value="ExsB"/>
    <property type="match status" value="1"/>
</dbReference>
<dbReference type="STRING" id="469378.Ccur_12660"/>
<dbReference type="GO" id="GO:0005524">
    <property type="term" value="F:ATP binding"/>
    <property type="evidence" value="ECO:0007669"/>
    <property type="project" value="UniProtKB-UniRule"/>
</dbReference>
<keyword evidence="2 10" id="KW-0436">Ligase</keyword>
<evidence type="ECO:0000256" key="5">
    <source>
        <dbReference type="ARBA" id="ARBA00022833"/>
    </source>
</evidence>
<dbReference type="GO" id="GO:0008270">
    <property type="term" value="F:zinc ion binding"/>
    <property type="evidence" value="ECO:0007669"/>
    <property type="project" value="UniProtKB-UniRule"/>
</dbReference>
<comment type="similarity">
    <text evidence="7 10">Belongs to the QueC family.</text>
</comment>
<dbReference type="InterPro" id="IPR018317">
    <property type="entry name" value="QueC"/>
</dbReference>
<dbReference type="PANTHER" id="PTHR42914">
    <property type="entry name" value="7-CYANO-7-DEAZAGUANINE SYNTHASE"/>
    <property type="match status" value="1"/>
</dbReference>
<comment type="cofactor">
    <cofactor evidence="10">
        <name>Zn(2+)</name>
        <dbReference type="ChEBI" id="CHEBI:29105"/>
    </cofactor>
    <text evidence="10">Binds 1 zinc ion per subunit.</text>
</comment>
<dbReference type="InterPro" id="IPR014729">
    <property type="entry name" value="Rossmann-like_a/b/a_fold"/>
</dbReference>
<evidence type="ECO:0000256" key="3">
    <source>
        <dbReference type="ARBA" id="ARBA00022723"/>
    </source>
</evidence>
<evidence type="ECO:0000256" key="9">
    <source>
        <dbReference type="ARBA" id="ARBA00047890"/>
    </source>
</evidence>
<reference evidence="11 12" key="1">
    <citation type="journal article" date="2009" name="Stand. Genomic Sci.">
        <title>Complete genome sequence of Cryptobacterium curtum type strain (12-3).</title>
        <authorList>
            <person name="Mavrommatis K."/>
            <person name="Pukall R."/>
            <person name="Rohde C."/>
            <person name="Chen F."/>
            <person name="Sims D."/>
            <person name="Brettin T."/>
            <person name="Kuske C."/>
            <person name="Detter J.C."/>
            <person name="Han C."/>
            <person name="Lapidus A."/>
            <person name="Copeland A."/>
            <person name="Glavina Del Rio T."/>
            <person name="Nolan M."/>
            <person name="Lucas S."/>
            <person name="Tice H."/>
            <person name="Cheng J.F."/>
            <person name="Bruce D."/>
            <person name="Goodwin L."/>
            <person name="Pitluck S."/>
            <person name="Ovchinnikova G."/>
            <person name="Pati A."/>
            <person name="Ivanova N."/>
            <person name="Chen A."/>
            <person name="Palaniappan K."/>
            <person name="Chain P."/>
            <person name="D'haeseleer P."/>
            <person name="Goker M."/>
            <person name="Bristow J."/>
            <person name="Eisen J.A."/>
            <person name="Markowitz V."/>
            <person name="Hugenholtz P."/>
            <person name="Rohde M."/>
            <person name="Klenk H.P."/>
            <person name="Kyrpides N.C."/>
        </authorList>
    </citation>
    <scope>NUCLEOTIDE SEQUENCE [LARGE SCALE GENOMIC DNA]</scope>
    <source>
        <strain evidence="12">ATCC 700683 / DSM 15641 / 12-3</strain>
    </source>
</reference>
<gene>
    <name evidence="10" type="primary">queC</name>
    <name evidence="11" type="ordered locus">Ccur_12660</name>
</gene>
<evidence type="ECO:0000313" key="11">
    <source>
        <dbReference type="EMBL" id="ACU94947.1"/>
    </source>
</evidence>
<evidence type="ECO:0000313" key="12">
    <source>
        <dbReference type="Proteomes" id="UP000000954"/>
    </source>
</evidence>
<dbReference type="EC" id="6.3.4.20" evidence="8 10"/>
<proteinExistence type="inferred from homology"/>
<feature type="binding site" evidence="10">
    <location>
        <position position="221"/>
    </location>
    <ligand>
        <name>Zn(2+)</name>
        <dbReference type="ChEBI" id="CHEBI:29105"/>
    </ligand>
</feature>
<keyword evidence="3 10" id="KW-0479">Metal-binding</keyword>
<evidence type="ECO:0000256" key="2">
    <source>
        <dbReference type="ARBA" id="ARBA00022598"/>
    </source>
</evidence>